<dbReference type="PROSITE" id="PS51257">
    <property type="entry name" value="PROKAR_LIPOPROTEIN"/>
    <property type="match status" value="1"/>
</dbReference>
<evidence type="ECO:0000256" key="1">
    <source>
        <dbReference type="SAM" id="SignalP"/>
    </source>
</evidence>
<comment type="caution">
    <text evidence="2">The sequence shown here is derived from an EMBL/GenBank/DDBJ whole genome shotgun (WGS) entry which is preliminary data.</text>
</comment>
<keyword evidence="1" id="KW-0732">Signal</keyword>
<feature type="signal peptide" evidence="1">
    <location>
        <begin position="1"/>
        <end position="18"/>
    </location>
</feature>
<dbReference type="RefSeq" id="WP_349219403.1">
    <property type="nucleotide sequence ID" value="NZ_JBBMFD010000012.1"/>
</dbReference>
<dbReference type="InterPro" id="IPR032327">
    <property type="entry name" value="DUF4854"/>
</dbReference>
<name>A0ABV1E1G5_9FIRM</name>
<sequence>MKKLLVAVCCLVMCLSFASCGGSGAGSMDKYISSIQSQMESMKDTLDSSGMKLELIQRENSLVYRYQFTTDIGDADAAKQTLESGMEQMASTFQAGLKELKEQVSGAESLIVEYVDKDGNVIVSKEYK</sequence>
<accession>A0ABV1E1G5</accession>
<evidence type="ECO:0000313" key="2">
    <source>
        <dbReference type="EMBL" id="MEQ2440744.1"/>
    </source>
</evidence>
<evidence type="ECO:0000313" key="3">
    <source>
        <dbReference type="Proteomes" id="UP001489509"/>
    </source>
</evidence>
<reference evidence="2 3" key="1">
    <citation type="submission" date="2024-03" db="EMBL/GenBank/DDBJ databases">
        <title>Human intestinal bacterial collection.</title>
        <authorList>
            <person name="Pauvert C."/>
            <person name="Hitch T.C.A."/>
            <person name="Clavel T."/>
        </authorList>
    </citation>
    <scope>NUCLEOTIDE SEQUENCE [LARGE SCALE GENOMIC DNA]</scope>
    <source>
        <strain evidence="2 3">CLA-JM-H44</strain>
    </source>
</reference>
<dbReference type="Proteomes" id="UP001489509">
    <property type="component" value="Unassembled WGS sequence"/>
</dbReference>
<organism evidence="2 3">
    <name type="scientific">Solibaculum intestinale</name>
    <dbReference type="NCBI Taxonomy" id="3133165"/>
    <lineage>
        <taxon>Bacteria</taxon>
        <taxon>Bacillati</taxon>
        <taxon>Bacillota</taxon>
        <taxon>Clostridia</taxon>
        <taxon>Eubacteriales</taxon>
        <taxon>Oscillospiraceae</taxon>
        <taxon>Solibaculum</taxon>
    </lineage>
</organism>
<dbReference type="EMBL" id="JBBMFD010000012">
    <property type="protein sequence ID" value="MEQ2440744.1"/>
    <property type="molecule type" value="Genomic_DNA"/>
</dbReference>
<dbReference type="Pfam" id="PF16146">
    <property type="entry name" value="DUF4854"/>
    <property type="match status" value="1"/>
</dbReference>
<keyword evidence="3" id="KW-1185">Reference proteome</keyword>
<proteinExistence type="predicted"/>
<feature type="chain" id="PRO_5047418267" evidence="1">
    <location>
        <begin position="19"/>
        <end position="128"/>
    </location>
</feature>
<gene>
    <name evidence="2" type="ORF">WMO26_07895</name>
</gene>
<protein>
    <submittedName>
        <fullName evidence="2">DUF4854 domain-containing protein</fullName>
    </submittedName>
</protein>